<proteinExistence type="predicted"/>
<evidence type="ECO:0000256" key="2">
    <source>
        <dbReference type="ARBA" id="ARBA00023242"/>
    </source>
</evidence>
<evidence type="ECO:0000313" key="5">
    <source>
        <dbReference type="EMBL" id="OWM87525.1"/>
    </source>
</evidence>
<sequence length="565" mass="61907">MKPSPNAGLVLLDSEWRIGGELIFKGICNFLNYRHDSFFKQTDAGFVLHGDVTSDHFFGTEPKQGNEWLGGATGQKSLPIKKQAVEDVTIIPSIQGASLTDNSVHTNDRLVAANVQGNIAPFDGTSDMNWETNDLEGQSSEHNPSGSSPLSHGNKNPIFGGVEDLRCSLVKASNDSMSLTMGNSFPMGWYENHNYNDHSSLEVPASINMYDSNLSDDFSLPGENFMRLMVASFNQEYDDDLIRQTTDDKANGNVIPSGLPDRSTNFILHYENADSSAYTPVVDPSYEPVTFTLMGHSFHQENGSFLPLASSYPEESNAPIPTVETSDEQIANLPDNAVNNNISFGEFQEAPAMSASGGHIISFEPLKGNQNPVQAAAIPALNDAVGSVAYPTITTVSPINPYETMNLTKKKLGKPRDLATIGFPTNVKSLLSTGIFDGVPVKYVSWSREKRLRGIVSGTGYICGCKECNNVRKINAYEFEQHAGCKTKHPNNHIYFDNGKTVYAVVLELRKTPPSMLFEKIQTATGSAINEENFQAWKAREFEKIYREIEASRTWRGVPTAASSG</sequence>
<dbReference type="AlphaFoldDB" id="A0A218XQR7"/>
<feature type="domain" description="Tify" evidence="4">
    <location>
        <begin position="454"/>
        <end position="505"/>
    </location>
</feature>
<dbReference type="GO" id="GO:0003682">
    <property type="term" value="F:chromatin binding"/>
    <property type="evidence" value="ECO:0007669"/>
    <property type="project" value="TreeGrafter"/>
</dbReference>
<dbReference type="GO" id="GO:0045944">
    <property type="term" value="P:positive regulation of transcription by RNA polymerase II"/>
    <property type="evidence" value="ECO:0007669"/>
    <property type="project" value="TreeGrafter"/>
</dbReference>
<accession>A0A218XQR7</accession>
<name>A0A218XQR7_PUNGR</name>
<comment type="subcellular location">
    <subcellularLocation>
        <location evidence="1">Nucleus</location>
    </subcellularLocation>
</comment>
<dbReference type="GO" id="GO:0042393">
    <property type="term" value="F:histone binding"/>
    <property type="evidence" value="ECO:0007669"/>
    <property type="project" value="TreeGrafter"/>
</dbReference>
<evidence type="ECO:0000259" key="4">
    <source>
        <dbReference type="Pfam" id="PF16135"/>
    </source>
</evidence>
<dbReference type="Proteomes" id="UP000197138">
    <property type="component" value="Unassembled WGS sequence"/>
</dbReference>
<dbReference type="GO" id="GO:0000977">
    <property type="term" value="F:RNA polymerase II transcription regulatory region sequence-specific DNA binding"/>
    <property type="evidence" value="ECO:0007669"/>
    <property type="project" value="TreeGrafter"/>
</dbReference>
<evidence type="ECO:0000256" key="3">
    <source>
        <dbReference type="SAM" id="MobiDB-lite"/>
    </source>
</evidence>
<reference evidence="6" key="1">
    <citation type="journal article" date="2017" name="Plant J.">
        <title>The pomegranate (Punica granatum L.) genome and the genomics of punicalagin biosynthesis.</title>
        <authorList>
            <person name="Qin G."/>
            <person name="Xu C."/>
            <person name="Ming R."/>
            <person name="Tang H."/>
            <person name="Guyot R."/>
            <person name="Kramer E.M."/>
            <person name="Hu Y."/>
            <person name="Yi X."/>
            <person name="Qi Y."/>
            <person name="Xu X."/>
            <person name="Gao Z."/>
            <person name="Pan H."/>
            <person name="Jian J."/>
            <person name="Tian Y."/>
            <person name="Yue Z."/>
            <person name="Xu Y."/>
        </authorList>
    </citation>
    <scope>NUCLEOTIDE SEQUENCE [LARGE SCALE GENOMIC DNA]</scope>
    <source>
        <strain evidence="6">cv. Dabenzi</strain>
    </source>
</reference>
<evidence type="ECO:0000313" key="6">
    <source>
        <dbReference type="Proteomes" id="UP000197138"/>
    </source>
</evidence>
<dbReference type="Pfam" id="PF16135">
    <property type="entry name" value="TDBD"/>
    <property type="match status" value="1"/>
</dbReference>
<dbReference type="GO" id="GO:0005634">
    <property type="term" value="C:nucleus"/>
    <property type="evidence" value="ECO:0007669"/>
    <property type="project" value="UniProtKB-SubCell"/>
</dbReference>
<dbReference type="PANTHER" id="PTHR47025:SF9">
    <property type="entry name" value="PROTEIN, PUTATIVE-RELATED"/>
    <property type="match status" value="1"/>
</dbReference>
<organism evidence="5 6">
    <name type="scientific">Punica granatum</name>
    <name type="common">Pomegranate</name>
    <dbReference type="NCBI Taxonomy" id="22663"/>
    <lineage>
        <taxon>Eukaryota</taxon>
        <taxon>Viridiplantae</taxon>
        <taxon>Streptophyta</taxon>
        <taxon>Embryophyta</taxon>
        <taxon>Tracheophyta</taxon>
        <taxon>Spermatophyta</taxon>
        <taxon>Magnoliopsida</taxon>
        <taxon>eudicotyledons</taxon>
        <taxon>Gunneridae</taxon>
        <taxon>Pentapetalae</taxon>
        <taxon>rosids</taxon>
        <taxon>malvids</taxon>
        <taxon>Myrtales</taxon>
        <taxon>Lythraceae</taxon>
        <taxon>Punica</taxon>
    </lineage>
</organism>
<dbReference type="PANTHER" id="PTHR47025">
    <property type="entry name" value="AUTOIMMUNE REGULATOR"/>
    <property type="match status" value="1"/>
</dbReference>
<dbReference type="EMBL" id="MTKT01000813">
    <property type="protein sequence ID" value="OWM87525.1"/>
    <property type="molecule type" value="Genomic_DNA"/>
</dbReference>
<dbReference type="InterPro" id="IPR032308">
    <property type="entry name" value="TDBD"/>
</dbReference>
<protein>
    <recommendedName>
        <fullName evidence="4">Tify domain-containing protein</fullName>
    </recommendedName>
</protein>
<comment type="caution">
    <text evidence="5">The sequence shown here is derived from an EMBL/GenBank/DDBJ whole genome shotgun (WGS) entry which is preliminary data.</text>
</comment>
<gene>
    <name evidence="5" type="ORF">CDL15_Pgr022637</name>
</gene>
<feature type="compositionally biased region" description="Polar residues" evidence="3">
    <location>
        <begin position="126"/>
        <end position="154"/>
    </location>
</feature>
<feature type="region of interest" description="Disordered" evidence="3">
    <location>
        <begin position="123"/>
        <end position="157"/>
    </location>
</feature>
<keyword evidence="2" id="KW-0539">Nucleus</keyword>
<evidence type="ECO:0000256" key="1">
    <source>
        <dbReference type="ARBA" id="ARBA00004123"/>
    </source>
</evidence>